<evidence type="ECO:0000256" key="2">
    <source>
        <dbReference type="ARBA" id="ARBA00022801"/>
    </source>
</evidence>
<dbReference type="PRINTS" id="PR00377">
    <property type="entry name" value="IMPHPHTASES"/>
</dbReference>
<protein>
    <submittedName>
        <fullName evidence="5">Inositol monophosphatase</fullName>
    </submittedName>
</protein>
<organism evidence="5 6">
    <name type="scientific">Corynebacterium amycolatum</name>
    <dbReference type="NCBI Taxonomy" id="43765"/>
    <lineage>
        <taxon>Bacteria</taxon>
        <taxon>Bacillati</taxon>
        <taxon>Actinomycetota</taxon>
        <taxon>Actinomycetes</taxon>
        <taxon>Mycobacteriales</taxon>
        <taxon>Corynebacteriaceae</taxon>
        <taxon>Corynebacterium</taxon>
    </lineage>
</organism>
<reference evidence="5" key="1">
    <citation type="submission" date="2023-05" db="EMBL/GenBank/DDBJ databases">
        <authorList>
            <person name="Du J."/>
        </authorList>
    </citation>
    <scope>NUCLEOTIDE SEQUENCE</scope>
    <source>
        <strain evidence="5">UMB1064</strain>
    </source>
</reference>
<feature type="binding site" evidence="4">
    <location>
        <position position="118"/>
    </location>
    <ligand>
        <name>Mg(2+)</name>
        <dbReference type="ChEBI" id="CHEBI:18420"/>
        <label>1</label>
        <note>catalytic</note>
    </ligand>
</feature>
<keyword evidence="3 4" id="KW-0460">Magnesium</keyword>
<evidence type="ECO:0000313" key="6">
    <source>
        <dbReference type="Proteomes" id="UP001223646"/>
    </source>
</evidence>
<evidence type="ECO:0000256" key="3">
    <source>
        <dbReference type="ARBA" id="ARBA00022842"/>
    </source>
</evidence>
<dbReference type="InterPro" id="IPR000760">
    <property type="entry name" value="Inositol_monophosphatase-like"/>
</dbReference>
<dbReference type="Gene3D" id="3.30.540.10">
    <property type="entry name" value="Fructose-1,6-Bisphosphatase, subunit A, domain 1"/>
    <property type="match status" value="1"/>
</dbReference>
<keyword evidence="1 4" id="KW-0479">Metal-binding</keyword>
<comment type="caution">
    <text evidence="5">The sequence shown here is derived from an EMBL/GenBank/DDBJ whole genome shotgun (WGS) entry which is preliminary data.</text>
</comment>
<dbReference type="Gene3D" id="3.40.190.80">
    <property type="match status" value="1"/>
</dbReference>
<comment type="cofactor">
    <cofactor evidence="4">
        <name>Mg(2+)</name>
        <dbReference type="ChEBI" id="CHEBI:18420"/>
    </cofactor>
</comment>
<evidence type="ECO:0000256" key="1">
    <source>
        <dbReference type="ARBA" id="ARBA00022723"/>
    </source>
</evidence>
<proteinExistence type="predicted"/>
<reference evidence="5" key="2">
    <citation type="submission" date="2024-05" db="EMBL/GenBank/DDBJ databases">
        <authorList>
            <person name="Wolfe A."/>
        </authorList>
    </citation>
    <scope>NUCLEOTIDE SEQUENCE</scope>
    <source>
        <strain evidence="5">UMB1064</strain>
    </source>
</reference>
<dbReference type="EMBL" id="JASOOY020000001">
    <property type="protein sequence ID" value="MEO3716030.1"/>
    <property type="molecule type" value="Genomic_DNA"/>
</dbReference>
<keyword evidence="2" id="KW-0378">Hydrolase</keyword>
<feature type="binding site" evidence="4">
    <location>
        <position position="99"/>
    </location>
    <ligand>
        <name>Mg(2+)</name>
        <dbReference type="ChEBI" id="CHEBI:18420"/>
        <label>1</label>
        <note>catalytic</note>
    </ligand>
</feature>
<dbReference type="PROSITE" id="PS00629">
    <property type="entry name" value="IMP_1"/>
    <property type="match status" value="1"/>
</dbReference>
<feature type="binding site" evidence="4">
    <location>
        <position position="115"/>
    </location>
    <ligand>
        <name>Mg(2+)</name>
        <dbReference type="ChEBI" id="CHEBI:18420"/>
        <label>1</label>
        <note>catalytic</note>
    </ligand>
</feature>
<dbReference type="SUPFAM" id="SSF56655">
    <property type="entry name" value="Carbohydrate phosphatase"/>
    <property type="match status" value="1"/>
</dbReference>
<dbReference type="RefSeq" id="WP_070851311.1">
    <property type="nucleotide sequence ID" value="NZ_JASOMP010000036.1"/>
</dbReference>
<evidence type="ECO:0000256" key="4">
    <source>
        <dbReference type="PIRSR" id="PIRSR600760-2"/>
    </source>
</evidence>
<accession>A0AAW9SSC2</accession>
<gene>
    <name evidence="5" type="ORF">QP460_000275</name>
</gene>
<name>A0AAW9SSC2_CORAY</name>
<sequence length="294" mass="31125">MSESTASQDSSQDPHQDSSQDLELFLAQVSESIVASDTSVAVAIVKRAAAIAARMRDEGLVTEYKTSISDVVTAADRAAEKFVVEALAALRPEDGILGEEGSAKESQSGRTWVIDPVDGTYNFTTGSDYWCSALALVMGDANNPDEVILGAVHRPATGESWIGGPSLPTTRINIDGTVDDLRVTDHPLSEVCAATYLHTTVVSSSEESEVTATKSWLDAVSRSATWRMLGSASVDMAGVADGRIGVWFQRDVAAWDWLPGYALITGAGGEGTSVGRWKLAGSSGQVAELREVLR</sequence>
<dbReference type="GO" id="GO:0007165">
    <property type="term" value="P:signal transduction"/>
    <property type="evidence" value="ECO:0007669"/>
    <property type="project" value="TreeGrafter"/>
</dbReference>
<dbReference type="CDD" id="cd01637">
    <property type="entry name" value="IMPase_like"/>
    <property type="match status" value="1"/>
</dbReference>
<dbReference type="Pfam" id="PF00459">
    <property type="entry name" value="Inositol_P"/>
    <property type="match status" value="1"/>
</dbReference>
<dbReference type="PANTHER" id="PTHR20854:SF4">
    <property type="entry name" value="INOSITOL-1-MONOPHOSPHATASE-RELATED"/>
    <property type="match status" value="1"/>
</dbReference>
<feature type="binding site" evidence="4">
    <location>
        <position position="256"/>
    </location>
    <ligand>
        <name>Mg(2+)</name>
        <dbReference type="ChEBI" id="CHEBI:18420"/>
        <label>1</label>
        <note>catalytic</note>
    </ligand>
</feature>
<dbReference type="GO" id="GO:0008934">
    <property type="term" value="F:inositol monophosphate 1-phosphatase activity"/>
    <property type="evidence" value="ECO:0007669"/>
    <property type="project" value="TreeGrafter"/>
</dbReference>
<dbReference type="Proteomes" id="UP001223646">
    <property type="component" value="Unassembled WGS sequence"/>
</dbReference>
<dbReference type="AlphaFoldDB" id="A0AAW9SSC2"/>
<dbReference type="InterPro" id="IPR020583">
    <property type="entry name" value="Inositol_monoP_metal-BS"/>
</dbReference>
<dbReference type="GO" id="GO:0046872">
    <property type="term" value="F:metal ion binding"/>
    <property type="evidence" value="ECO:0007669"/>
    <property type="project" value="UniProtKB-KW"/>
</dbReference>
<evidence type="ECO:0000313" key="5">
    <source>
        <dbReference type="EMBL" id="MEO3716030.1"/>
    </source>
</evidence>
<dbReference type="PANTHER" id="PTHR20854">
    <property type="entry name" value="INOSITOL MONOPHOSPHATASE"/>
    <property type="match status" value="1"/>
</dbReference>
<dbReference type="GO" id="GO:0006020">
    <property type="term" value="P:inositol metabolic process"/>
    <property type="evidence" value="ECO:0007669"/>
    <property type="project" value="TreeGrafter"/>
</dbReference>